<dbReference type="Gene3D" id="2.60.40.1120">
    <property type="entry name" value="Carboxypeptidase-like, regulatory domain"/>
    <property type="match status" value="1"/>
</dbReference>
<evidence type="ECO:0000256" key="1">
    <source>
        <dbReference type="SAM" id="SignalP"/>
    </source>
</evidence>
<dbReference type="InterPro" id="IPR013784">
    <property type="entry name" value="Carb-bd-like_fold"/>
</dbReference>
<proteinExistence type="predicted"/>
<keyword evidence="3" id="KW-1185">Reference proteome</keyword>
<accession>A0A6M4IL38</accession>
<dbReference type="EMBL" id="CP053085">
    <property type="protein sequence ID" value="QJR35734.1"/>
    <property type="molecule type" value="Genomic_DNA"/>
</dbReference>
<dbReference type="KEGG" id="ggr:HKW67_09530"/>
<keyword evidence="2" id="KW-0378">Hydrolase</keyword>
<keyword evidence="1" id="KW-0732">Signal</keyword>
<reference evidence="2 3" key="1">
    <citation type="submission" date="2020-05" db="EMBL/GenBank/DDBJ databases">
        <title>Complete genome sequence of Gemmatimonas greenlandica TET16.</title>
        <authorList>
            <person name="Zeng Y."/>
        </authorList>
    </citation>
    <scope>NUCLEOTIDE SEQUENCE [LARGE SCALE GENOMIC DNA]</scope>
    <source>
        <strain evidence="2 3">TET16</strain>
    </source>
</reference>
<dbReference type="GO" id="GO:0030246">
    <property type="term" value="F:carbohydrate binding"/>
    <property type="evidence" value="ECO:0007669"/>
    <property type="project" value="InterPro"/>
</dbReference>
<dbReference type="Pfam" id="PF13620">
    <property type="entry name" value="CarboxypepD_reg"/>
    <property type="match status" value="1"/>
</dbReference>
<keyword evidence="2" id="KW-0121">Carboxypeptidase</keyword>
<organism evidence="2 3">
    <name type="scientific">Gemmatimonas groenlandica</name>
    <dbReference type="NCBI Taxonomy" id="2732249"/>
    <lineage>
        <taxon>Bacteria</taxon>
        <taxon>Pseudomonadati</taxon>
        <taxon>Gemmatimonadota</taxon>
        <taxon>Gemmatimonadia</taxon>
        <taxon>Gemmatimonadales</taxon>
        <taxon>Gemmatimonadaceae</taxon>
        <taxon>Gemmatimonas</taxon>
    </lineage>
</organism>
<dbReference type="SUPFAM" id="SSF49452">
    <property type="entry name" value="Starch-binding domain-like"/>
    <property type="match status" value="1"/>
</dbReference>
<dbReference type="Proteomes" id="UP000500938">
    <property type="component" value="Chromosome"/>
</dbReference>
<feature type="signal peptide" evidence="1">
    <location>
        <begin position="1"/>
        <end position="17"/>
    </location>
</feature>
<name>A0A6M4IL38_9BACT</name>
<evidence type="ECO:0000313" key="2">
    <source>
        <dbReference type="EMBL" id="QJR35734.1"/>
    </source>
</evidence>
<protein>
    <submittedName>
        <fullName evidence="2">Carboxypeptidase regulatory-like domain-containing protein</fullName>
    </submittedName>
</protein>
<dbReference type="InterPro" id="IPR037066">
    <property type="entry name" value="Plug_dom_sf"/>
</dbReference>
<dbReference type="SUPFAM" id="SSF49478">
    <property type="entry name" value="Cna protein B-type domain"/>
    <property type="match status" value="1"/>
</dbReference>
<dbReference type="Gene3D" id="2.170.130.10">
    <property type="entry name" value="TonB-dependent receptor, plug domain"/>
    <property type="match status" value="1"/>
</dbReference>
<evidence type="ECO:0000313" key="3">
    <source>
        <dbReference type="Proteomes" id="UP000500938"/>
    </source>
</evidence>
<dbReference type="GO" id="GO:0004180">
    <property type="term" value="F:carboxypeptidase activity"/>
    <property type="evidence" value="ECO:0007669"/>
    <property type="project" value="UniProtKB-KW"/>
</dbReference>
<dbReference type="RefSeq" id="WP_171225165.1">
    <property type="nucleotide sequence ID" value="NZ_CP053085.1"/>
</dbReference>
<keyword evidence="2" id="KW-0645">Protease</keyword>
<sequence length="459" mass="48807">MFRSLFVFILTAPALLAAQVRPATPAPQLIRARVVGTVFDSAATQWLGGATVQLVDASNPSNVRTAIAAANGRFAIDSVAVGTYLIGFFHQRLDQLGIEAPLFRVNITTPEELEVPMAIPSAESIITKRCGPGDPEQPMGLYMGFVRSAATNQQVPAARVRAQYTEVTVGSRGVERRYPSRFGSSTDDGLFTLCGVPRNAPVTARAYAGADSTGFIELRIPRNGLLVRDLVIGSTNKGTGALRGTVKSASGKEIASARVVLWGASGNGANTANGQYTLDGLPTGTQMVEARAIGYQPMRLAVDVPAGNAATADITLETLVATVDTVRVRGDRVSNQMVEFEKRRRAGFGAFIDENQLNSRAPIFMADIFRSVPGVVIASGQSPQGRVMMRNNGGTCAPAVFLNGMNVQVPDGNLDAIMNSQEVMAVEVYSRTASVPAQFDSRNGCGSIVVWTGPRKQRR</sequence>
<gene>
    <name evidence="2" type="ORF">HKW67_09530</name>
</gene>
<feature type="chain" id="PRO_5027019282" evidence="1">
    <location>
        <begin position="18"/>
        <end position="459"/>
    </location>
</feature>
<dbReference type="AlphaFoldDB" id="A0A6M4IL38"/>